<proteinExistence type="predicted"/>
<dbReference type="PANTHER" id="PTHR38111">
    <property type="entry name" value="ZN(2)-C6 FUNGAL-TYPE DOMAIN-CONTAINING PROTEIN-RELATED"/>
    <property type="match status" value="1"/>
</dbReference>
<dbReference type="InterPro" id="IPR021858">
    <property type="entry name" value="Fun_TF"/>
</dbReference>
<dbReference type="PANTHER" id="PTHR38111:SF9">
    <property type="entry name" value="ZN(2)-C6 FUNGAL-TYPE DOMAIN-CONTAINING PROTEIN"/>
    <property type="match status" value="1"/>
</dbReference>
<evidence type="ECO:0000256" key="1">
    <source>
        <dbReference type="ARBA" id="ARBA00023242"/>
    </source>
</evidence>
<evidence type="ECO:0000313" key="3">
    <source>
        <dbReference type="EMBL" id="KAH7137724.1"/>
    </source>
</evidence>
<evidence type="ECO:0000256" key="2">
    <source>
        <dbReference type="SAM" id="MobiDB-lite"/>
    </source>
</evidence>
<dbReference type="Pfam" id="PF11951">
    <property type="entry name" value="Fungal_trans_2"/>
    <property type="match status" value="1"/>
</dbReference>
<reference evidence="3" key="1">
    <citation type="journal article" date="2021" name="Nat. Commun.">
        <title>Genetic determinants of endophytism in the Arabidopsis root mycobiome.</title>
        <authorList>
            <person name="Mesny F."/>
            <person name="Miyauchi S."/>
            <person name="Thiergart T."/>
            <person name="Pickel B."/>
            <person name="Atanasova L."/>
            <person name="Karlsson M."/>
            <person name="Huettel B."/>
            <person name="Barry K.W."/>
            <person name="Haridas S."/>
            <person name="Chen C."/>
            <person name="Bauer D."/>
            <person name="Andreopoulos W."/>
            <person name="Pangilinan J."/>
            <person name="LaButti K."/>
            <person name="Riley R."/>
            <person name="Lipzen A."/>
            <person name="Clum A."/>
            <person name="Drula E."/>
            <person name="Henrissat B."/>
            <person name="Kohler A."/>
            <person name="Grigoriev I.V."/>
            <person name="Martin F.M."/>
            <person name="Hacquard S."/>
        </authorList>
    </citation>
    <scope>NUCLEOTIDE SEQUENCE</scope>
    <source>
        <strain evidence="3">MPI-CAGE-AT-0147</strain>
    </source>
</reference>
<evidence type="ECO:0000313" key="4">
    <source>
        <dbReference type="Proteomes" id="UP000738349"/>
    </source>
</evidence>
<dbReference type="Proteomes" id="UP000738349">
    <property type="component" value="Unassembled WGS sequence"/>
</dbReference>
<keyword evidence="1" id="KW-0539">Nucleus</keyword>
<name>A0A9P9EE28_9HYPO</name>
<keyword evidence="4" id="KW-1185">Reference proteome</keyword>
<accession>A0A9P9EE28</accession>
<sequence>MVGVPGRSKACLNCRARKLKAGTLTQTTSPSPSPAAVSGRPHRWSIYVPPPGDDPVPIPKSPDLKIHEQRQLIARFIDDFCPKLDPTLNACERLHHYWVYVLPQIHSTVDLLDRAMLTLSAAFLGRMVGDERLRKLSMVMYGHAISDLSRVMSVANFCPNDAVLAAIMCLGMSEIYSPPSRAAVDHGWVSHNKGGGELLKARGASVLQSRLGMGLFLHFRVTGLWTQLVFDASILLQSQPGNQACKSVPFPFADRGLRSISQIASENSLYDMLIERLVDIPGLLHDVNALSGRRGFLKGSDYCGEVTQLARWLLIKIRLAVHMDYPSLGDSLPMPR</sequence>
<feature type="region of interest" description="Disordered" evidence="2">
    <location>
        <begin position="22"/>
        <end position="42"/>
    </location>
</feature>
<dbReference type="EMBL" id="JAGMUV010000012">
    <property type="protein sequence ID" value="KAH7137724.1"/>
    <property type="molecule type" value="Genomic_DNA"/>
</dbReference>
<protein>
    <submittedName>
        <fullName evidence="3">Uncharacterized protein</fullName>
    </submittedName>
</protein>
<gene>
    <name evidence="3" type="ORF">EDB81DRAFT_858264</name>
</gene>
<dbReference type="OrthoDB" id="3525185at2759"/>
<dbReference type="AlphaFoldDB" id="A0A9P9EE28"/>
<dbReference type="InterPro" id="IPR053178">
    <property type="entry name" value="Osmoadaptation_assoc"/>
</dbReference>
<comment type="caution">
    <text evidence="3">The sequence shown here is derived from an EMBL/GenBank/DDBJ whole genome shotgun (WGS) entry which is preliminary data.</text>
</comment>
<organism evidence="3 4">
    <name type="scientific">Dactylonectria macrodidyma</name>
    <dbReference type="NCBI Taxonomy" id="307937"/>
    <lineage>
        <taxon>Eukaryota</taxon>
        <taxon>Fungi</taxon>
        <taxon>Dikarya</taxon>
        <taxon>Ascomycota</taxon>
        <taxon>Pezizomycotina</taxon>
        <taxon>Sordariomycetes</taxon>
        <taxon>Hypocreomycetidae</taxon>
        <taxon>Hypocreales</taxon>
        <taxon>Nectriaceae</taxon>
        <taxon>Dactylonectria</taxon>
    </lineage>
</organism>